<dbReference type="Proteomes" id="UP000663846">
    <property type="component" value="Unassembled WGS sequence"/>
</dbReference>
<dbReference type="AlphaFoldDB" id="A0A8H2WLL8"/>
<evidence type="ECO:0000256" key="1">
    <source>
        <dbReference type="SAM" id="MobiDB-lite"/>
    </source>
</evidence>
<organism evidence="2 3">
    <name type="scientific">Rhizoctonia solani</name>
    <dbReference type="NCBI Taxonomy" id="456999"/>
    <lineage>
        <taxon>Eukaryota</taxon>
        <taxon>Fungi</taxon>
        <taxon>Dikarya</taxon>
        <taxon>Basidiomycota</taxon>
        <taxon>Agaricomycotina</taxon>
        <taxon>Agaricomycetes</taxon>
        <taxon>Cantharellales</taxon>
        <taxon>Ceratobasidiaceae</taxon>
        <taxon>Rhizoctonia</taxon>
    </lineage>
</organism>
<evidence type="ECO:0000313" key="3">
    <source>
        <dbReference type="Proteomes" id="UP000663846"/>
    </source>
</evidence>
<feature type="region of interest" description="Disordered" evidence="1">
    <location>
        <begin position="41"/>
        <end position="73"/>
    </location>
</feature>
<gene>
    <name evidence="2" type="ORF">RDB_LOCUS47388</name>
</gene>
<proteinExistence type="predicted"/>
<protein>
    <submittedName>
        <fullName evidence="2">Uncharacterized protein</fullName>
    </submittedName>
</protein>
<name>A0A8H2WLL8_9AGAM</name>
<evidence type="ECO:0000313" key="2">
    <source>
        <dbReference type="EMBL" id="CAE6394540.1"/>
    </source>
</evidence>
<reference evidence="2" key="1">
    <citation type="submission" date="2021-01" db="EMBL/GenBank/DDBJ databases">
        <authorList>
            <person name="Kaushik A."/>
        </authorList>
    </citation>
    <scope>NUCLEOTIDE SEQUENCE</scope>
    <source>
        <strain evidence="2">AG1-1C</strain>
    </source>
</reference>
<sequence length="117" mass="13169">MNNLNIVYSQAVQSGTQAHQKAMVTRLGSFEQSMTIKLRALEESELSEAGAAGPSGGPEDDNQSEITRKTGKTGISRFTRFTQFTQLTQKARQFKTQMLRVFRKNHELEDSDIVQMQ</sequence>
<comment type="caution">
    <text evidence="2">The sequence shown here is derived from an EMBL/GenBank/DDBJ whole genome shotgun (WGS) entry which is preliminary data.</text>
</comment>
<accession>A0A8H2WLL8</accession>
<dbReference type="EMBL" id="CAJMWS010000297">
    <property type="protein sequence ID" value="CAE6394540.1"/>
    <property type="molecule type" value="Genomic_DNA"/>
</dbReference>